<evidence type="ECO:0000313" key="2">
    <source>
        <dbReference type="EMBL" id="KAK8777768.1"/>
    </source>
</evidence>
<keyword evidence="1" id="KW-0472">Membrane</keyword>
<accession>A0AAQ4ET40</accession>
<protein>
    <submittedName>
        <fullName evidence="2">Uncharacterized protein</fullName>
    </submittedName>
</protein>
<keyword evidence="3" id="KW-1185">Reference proteome</keyword>
<name>A0AAQ4ET40_AMBAM</name>
<keyword evidence="1" id="KW-0812">Transmembrane</keyword>
<organism evidence="2 3">
    <name type="scientific">Amblyomma americanum</name>
    <name type="common">Lone star tick</name>
    <dbReference type="NCBI Taxonomy" id="6943"/>
    <lineage>
        <taxon>Eukaryota</taxon>
        <taxon>Metazoa</taxon>
        <taxon>Ecdysozoa</taxon>
        <taxon>Arthropoda</taxon>
        <taxon>Chelicerata</taxon>
        <taxon>Arachnida</taxon>
        <taxon>Acari</taxon>
        <taxon>Parasitiformes</taxon>
        <taxon>Ixodida</taxon>
        <taxon>Ixodoidea</taxon>
        <taxon>Ixodidae</taxon>
        <taxon>Amblyomminae</taxon>
        <taxon>Amblyomma</taxon>
    </lineage>
</organism>
<reference evidence="2 3" key="1">
    <citation type="journal article" date="2023" name="Arcadia Sci">
        <title>De novo assembly of a long-read Amblyomma americanum tick genome.</title>
        <authorList>
            <person name="Chou S."/>
            <person name="Poskanzer K.E."/>
            <person name="Rollins M."/>
            <person name="Thuy-Boun P.S."/>
        </authorList>
    </citation>
    <scope>NUCLEOTIDE SEQUENCE [LARGE SCALE GENOMIC DNA]</scope>
    <source>
        <strain evidence="2">F_SG_1</strain>
        <tissue evidence="2">Salivary glands</tissue>
    </source>
</reference>
<gene>
    <name evidence="2" type="ORF">V5799_020891</name>
</gene>
<keyword evidence="1" id="KW-1133">Transmembrane helix</keyword>
<dbReference type="AlphaFoldDB" id="A0AAQ4ET40"/>
<evidence type="ECO:0000256" key="1">
    <source>
        <dbReference type="SAM" id="Phobius"/>
    </source>
</evidence>
<proteinExistence type="predicted"/>
<feature type="transmembrane region" description="Helical" evidence="1">
    <location>
        <begin position="24"/>
        <end position="43"/>
    </location>
</feature>
<dbReference type="Proteomes" id="UP001321473">
    <property type="component" value="Unassembled WGS sequence"/>
</dbReference>
<sequence length="101" mass="11646">MRAFSLLQALSLLRFGALRDSMNALYILGCALVIVLVTCEGKPHDSDTTRRRRNCEEYCDRLYNPCRGDKCLCICRGDRRSVCYPKNDPEGCKKHEKTHNY</sequence>
<dbReference type="EMBL" id="JARKHS020011495">
    <property type="protein sequence ID" value="KAK8777768.1"/>
    <property type="molecule type" value="Genomic_DNA"/>
</dbReference>
<comment type="caution">
    <text evidence="2">The sequence shown here is derived from an EMBL/GenBank/DDBJ whole genome shotgun (WGS) entry which is preliminary data.</text>
</comment>
<evidence type="ECO:0000313" key="3">
    <source>
        <dbReference type="Proteomes" id="UP001321473"/>
    </source>
</evidence>